<accession>A0ACC3B160</accession>
<evidence type="ECO:0000313" key="2">
    <source>
        <dbReference type="Proteomes" id="UP001177260"/>
    </source>
</evidence>
<comment type="caution">
    <text evidence="1">The sequence shown here is derived from an EMBL/GenBank/DDBJ whole genome shotgun (WGS) entry which is preliminary data.</text>
</comment>
<dbReference type="EMBL" id="JAOPJF010000035">
    <property type="protein sequence ID" value="KAK1143893.1"/>
    <property type="molecule type" value="Genomic_DNA"/>
</dbReference>
<keyword evidence="2" id="KW-1185">Reference proteome</keyword>
<name>A0ACC3B160_9EURO</name>
<protein>
    <submittedName>
        <fullName evidence="1">Uncharacterized protein</fullName>
    </submittedName>
</protein>
<dbReference type="Proteomes" id="UP001177260">
    <property type="component" value="Unassembled WGS sequence"/>
</dbReference>
<proteinExistence type="predicted"/>
<reference evidence="1 2" key="1">
    <citation type="journal article" date="2023" name="ACS Omega">
        <title>Identification of the Neoaspergillic Acid Biosynthesis Gene Cluster by Establishing an In Vitro CRISPR-Ribonucleoprotein Genetic System in Aspergillus melleus.</title>
        <authorList>
            <person name="Yuan B."/>
            <person name="Grau M.F."/>
            <person name="Murata R.M."/>
            <person name="Torok T."/>
            <person name="Venkateswaran K."/>
            <person name="Stajich J.E."/>
            <person name="Wang C.C.C."/>
        </authorList>
    </citation>
    <scope>NUCLEOTIDE SEQUENCE [LARGE SCALE GENOMIC DNA]</scope>
    <source>
        <strain evidence="1 2">IMV 1140</strain>
    </source>
</reference>
<sequence>MSNNTLHGHCPKPFLQESLFPSSGGFIEGRYCKEIPGGDSQVSCCLPCPLAEWTYGDELIAKTKAASWLSVAVLPLCIFLLVSYAVLPVKWTHRHYLSICFTLGICFMELAFIIPLGSNPEQCYNQITPKGMHDDLSCAFTGSLLLFGGWVVVVWSFIRTVAFHLQVCWEVVIGKKFMWGAFICGFGIPAIGLTVMLILTGVSFRFGSMCHINIKYSLQDYWAPVMAFAAAALVLQLATMGYCIHVYVRSVFDNDTTTNSSGLPSYTSSVRTVTARHAYRRIRRVLQLQWRGVALVLIIIGNVIFFAVAFIDMDKQLEVTPENMKKAMPWLTCLIASEGDKEKCSKYIAEAGPNEATLLAVLILLSLVGLWNFVLFARPSLFLGWLDLYRSKFGKPEEYVSADARSLLPDSRTYEMLGNSTISPLKTPEPVVRSPSPAERITSPEPGSYGREARYIQPSMSFSSPRPPGPTHPGGREWVPEATFARGNHQYGASQ</sequence>
<evidence type="ECO:0000313" key="1">
    <source>
        <dbReference type="EMBL" id="KAK1143893.1"/>
    </source>
</evidence>
<organism evidence="1 2">
    <name type="scientific">Aspergillus melleus</name>
    <dbReference type="NCBI Taxonomy" id="138277"/>
    <lineage>
        <taxon>Eukaryota</taxon>
        <taxon>Fungi</taxon>
        <taxon>Dikarya</taxon>
        <taxon>Ascomycota</taxon>
        <taxon>Pezizomycotina</taxon>
        <taxon>Eurotiomycetes</taxon>
        <taxon>Eurotiomycetidae</taxon>
        <taxon>Eurotiales</taxon>
        <taxon>Aspergillaceae</taxon>
        <taxon>Aspergillus</taxon>
        <taxon>Aspergillus subgen. Circumdati</taxon>
    </lineage>
</organism>
<gene>
    <name evidence="1" type="ORF">N8T08_006008</name>
</gene>